<dbReference type="Pfam" id="PF21000">
    <property type="entry name" value="RMI1_N_N"/>
    <property type="match status" value="1"/>
</dbReference>
<keyword evidence="6" id="KW-1185">Reference proteome</keyword>
<gene>
    <name evidence="5" type="ORF">TCLT_LOCUS4291</name>
</gene>
<sequence length="567" mass="63691">MTDEEKSAVMSIFANFNVTLKEAWLNEVLEYLHEKRADADTSTITQLVYEQWLYSELSKSTRPTIRLPPFAKKASLKTDVVVQINWIVDIHTSMYSKLREHTGRGIDSTLFQSEVNDNSWDAESEGQMFLMEITDGQRKLRAIEYQKIDGLCTMLLPGTKLFISGDTICRNSVLLLTPKNAVLLGGESEMCQKNAPVVIFARRLGINERKLEIVECKTNSIADGMEMKKINSIQSFASNAPGNSAPQRVIDIRNEESTKRRNIERKNQKKPVLSRTITSYFQQQRRGFHSKMESYNESKSFIHSTDQNIKAQNDVNYPLQCEEENAKFLSSSIISNSAIDSSSSHFPSALAHISELEQESSLTSHKRLSTSEILQSQICNMKKTNDYSHLESKSQKLVEKSTNSTKKCPSSNIANFFVSKKCVEIEASQPLISARLLAKNLEITQSSEIMSTSKEDATAPPNIVLLSGESKRAELPSASKVPIWSVEVQKPLAAESIRSATIIPSSDMQEAHTVETAKCTERAHIAAEEGMMGSQYNWKKRLSEIAFVLVFSMKRIRDECGDSVAQR</sequence>
<dbReference type="STRING" id="103827.A0A0N5CVH0"/>
<dbReference type="InterPro" id="IPR042470">
    <property type="entry name" value="RMI1_N_C_sf"/>
</dbReference>
<reference evidence="7" key="1">
    <citation type="submission" date="2017-02" db="UniProtKB">
        <authorList>
            <consortium name="WormBaseParasite"/>
        </authorList>
    </citation>
    <scope>IDENTIFICATION</scope>
</reference>
<accession>A0A0N5CVH0</accession>
<evidence type="ECO:0000256" key="1">
    <source>
        <dbReference type="ARBA" id="ARBA00006395"/>
    </source>
</evidence>
<dbReference type="InterPro" id="IPR013894">
    <property type="entry name" value="RMI1_OB"/>
</dbReference>
<comment type="similarity">
    <text evidence="1">Belongs to the RMI1 family.</text>
</comment>
<evidence type="ECO:0000313" key="5">
    <source>
        <dbReference type="EMBL" id="VDN01381.1"/>
    </source>
</evidence>
<feature type="domain" description="RMI1 N-terminal" evidence="4">
    <location>
        <begin position="16"/>
        <end position="60"/>
    </location>
</feature>
<evidence type="ECO:0000259" key="3">
    <source>
        <dbReference type="Pfam" id="PF08585"/>
    </source>
</evidence>
<dbReference type="GO" id="GO:0031422">
    <property type="term" value="C:RecQ family helicase-topoisomerase III complex"/>
    <property type="evidence" value="ECO:0007669"/>
    <property type="project" value="TreeGrafter"/>
</dbReference>
<dbReference type="PANTHER" id="PTHR14790">
    <property type="entry name" value="RECQ-MEDIATED GENOME INSTABILITY PROTEIN 1 RMI1"/>
    <property type="match status" value="1"/>
</dbReference>
<dbReference type="WBParaSite" id="TCLT_0000430201-mRNA-1">
    <property type="protein sequence ID" value="TCLT_0000430201-mRNA-1"/>
    <property type="gene ID" value="TCLT_0000430201"/>
</dbReference>
<dbReference type="SMART" id="SM01161">
    <property type="entry name" value="DUF1767"/>
    <property type="match status" value="1"/>
</dbReference>
<dbReference type="GO" id="GO:0016604">
    <property type="term" value="C:nuclear body"/>
    <property type="evidence" value="ECO:0007669"/>
    <property type="project" value="TreeGrafter"/>
</dbReference>
<dbReference type="InterPro" id="IPR049363">
    <property type="entry name" value="RMI1_N"/>
</dbReference>
<protein>
    <recommendedName>
        <fullName evidence="2">RecQ-mediated genome instability protein 1</fullName>
    </recommendedName>
</protein>
<dbReference type="Gene3D" id="2.40.50.770">
    <property type="entry name" value="RecQ-mediated genome instability protein Rmi1, C-terminal domain"/>
    <property type="match status" value="1"/>
</dbReference>
<proteinExistence type="inferred from homology"/>
<dbReference type="GO" id="GO:0000712">
    <property type="term" value="P:resolution of meiotic recombination intermediates"/>
    <property type="evidence" value="ECO:0007669"/>
    <property type="project" value="TreeGrafter"/>
</dbReference>
<evidence type="ECO:0000256" key="2">
    <source>
        <dbReference type="ARBA" id="ARBA00018987"/>
    </source>
</evidence>
<dbReference type="Proteomes" id="UP000276776">
    <property type="component" value="Unassembled WGS sequence"/>
</dbReference>
<dbReference type="EMBL" id="UYYF01004283">
    <property type="protein sequence ID" value="VDN01381.1"/>
    <property type="molecule type" value="Genomic_DNA"/>
</dbReference>
<dbReference type="Pfam" id="PF08585">
    <property type="entry name" value="RMI1_N_C"/>
    <property type="match status" value="1"/>
</dbReference>
<organism evidence="7">
    <name type="scientific">Thelazia callipaeda</name>
    <name type="common">Oriental eyeworm</name>
    <name type="synonym">Parasitic nematode</name>
    <dbReference type="NCBI Taxonomy" id="103827"/>
    <lineage>
        <taxon>Eukaryota</taxon>
        <taxon>Metazoa</taxon>
        <taxon>Ecdysozoa</taxon>
        <taxon>Nematoda</taxon>
        <taxon>Chromadorea</taxon>
        <taxon>Rhabditida</taxon>
        <taxon>Spirurina</taxon>
        <taxon>Spiruromorpha</taxon>
        <taxon>Thelazioidea</taxon>
        <taxon>Thelaziidae</taxon>
        <taxon>Thelazia</taxon>
    </lineage>
</organism>
<evidence type="ECO:0000313" key="6">
    <source>
        <dbReference type="Proteomes" id="UP000276776"/>
    </source>
</evidence>
<name>A0A0N5CVH0_THECL</name>
<dbReference type="AlphaFoldDB" id="A0A0N5CVH0"/>
<evidence type="ECO:0000313" key="7">
    <source>
        <dbReference type="WBParaSite" id="TCLT_0000430201-mRNA-1"/>
    </source>
</evidence>
<dbReference type="OrthoDB" id="341511at2759"/>
<dbReference type="PANTHER" id="PTHR14790:SF15">
    <property type="entry name" value="RECQ-MEDIATED GENOME INSTABILITY PROTEIN 1"/>
    <property type="match status" value="1"/>
</dbReference>
<reference evidence="5 6" key="2">
    <citation type="submission" date="2018-11" db="EMBL/GenBank/DDBJ databases">
        <authorList>
            <consortium name="Pathogen Informatics"/>
        </authorList>
    </citation>
    <scope>NUCLEOTIDE SEQUENCE [LARGE SCALE GENOMIC DNA]</scope>
</reference>
<evidence type="ECO:0000259" key="4">
    <source>
        <dbReference type="Pfam" id="PF21000"/>
    </source>
</evidence>
<dbReference type="GO" id="GO:0000724">
    <property type="term" value="P:double-strand break repair via homologous recombination"/>
    <property type="evidence" value="ECO:0007669"/>
    <property type="project" value="TreeGrafter"/>
</dbReference>
<feature type="domain" description="RecQ mediated genome instability protein 1 OB-fold" evidence="3">
    <location>
        <begin position="73"/>
        <end position="194"/>
    </location>
</feature>